<dbReference type="Gene3D" id="3.90.1480.20">
    <property type="entry name" value="Glycosyl transferase family 29"/>
    <property type="match status" value="1"/>
</dbReference>
<dbReference type="InterPro" id="IPR001675">
    <property type="entry name" value="Glyco_trans_29"/>
</dbReference>
<dbReference type="EC" id="2.4.3.1" evidence="13"/>
<evidence type="ECO:0000256" key="11">
    <source>
        <dbReference type="ARBA" id="ARBA00023180"/>
    </source>
</evidence>
<evidence type="ECO:0000256" key="10">
    <source>
        <dbReference type="ARBA" id="ARBA00023157"/>
    </source>
</evidence>
<evidence type="ECO:0000256" key="8">
    <source>
        <dbReference type="ARBA" id="ARBA00023034"/>
    </source>
</evidence>
<comment type="caution">
    <text evidence="15">The sequence shown here is derived from an EMBL/GenBank/DDBJ whole genome shotgun (WGS) entry which is preliminary data.</text>
</comment>
<evidence type="ECO:0000256" key="12">
    <source>
        <dbReference type="ARBA" id="ARBA00034249"/>
    </source>
</evidence>
<evidence type="ECO:0000256" key="9">
    <source>
        <dbReference type="ARBA" id="ARBA00023136"/>
    </source>
</evidence>
<dbReference type="GO" id="GO:0003835">
    <property type="term" value="F:beta-galactoside alpha-2,6-sialyltransferase activity"/>
    <property type="evidence" value="ECO:0007669"/>
    <property type="project" value="UniProtKB-EC"/>
</dbReference>
<keyword evidence="4 15" id="KW-0808">Transferase</keyword>
<dbReference type="EMBL" id="BNJQ01000007">
    <property type="protein sequence ID" value="GHP04286.1"/>
    <property type="molecule type" value="Genomic_DNA"/>
</dbReference>
<evidence type="ECO:0000256" key="14">
    <source>
        <dbReference type="SAM" id="MobiDB-lite"/>
    </source>
</evidence>
<evidence type="ECO:0000256" key="7">
    <source>
        <dbReference type="ARBA" id="ARBA00022989"/>
    </source>
</evidence>
<keyword evidence="5" id="KW-0812">Transmembrane</keyword>
<reference evidence="15" key="1">
    <citation type="submission" date="2020-10" db="EMBL/GenBank/DDBJ databases">
        <title>Unveiling of a novel bifunctional photoreceptor, Dualchrome1, isolated from a cosmopolitan green alga.</title>
        <authorList>
            <person name="Suzuki S."/>
            <person name="Kawachi M."/>
        </authorList>
    </citation>
    <scope>NUCLEOTIDE SEQUENCE</scope>
    <source>
        <strain evidence="15">NIES 2893</strain>
    </source>
</reference>
<proteinExistence type="inferred from homology"/>
<evidence type="ECO:0000256" key="3">
    <source>
        <dbReference type="ARBA" id="ARBA00022676"/>
    </source>
</evidence>
<evidence type="ECO:0000256" key="13">
    <source>
        <dbReference type="ARBA" id="ARBA00034329"/>
    </source>
</evidence>
<keyword evidence="8" id="KW-0333">Golgi apparatus</keyword>
<keyword evidence="11" id="KW-0325">Glycoprotein</keyword>
<comment type="subcellular location">
    <subcellularLocation>
        <location evidence="1">Golgi apparatus</location>
        <location evidence="1">Golgi stack membrane</location>
        <topology evidence="1">Single-pass type II membrane protein</topology>
    </subcellularLocation>
</comment>
<evidence type="ECO:0000313" key="15">
    <source>
        <dbReference type="EMBL" id="GHP04286.1"/>
    </source>
</evidence>
<dbReference type="Proteomes" id="UP000660262">
    <property type="component" value="Unassembled WGS sequence"/>
</dbReference>
<keyword evidence="9" id="KW-0472">Membrane</keyword>
<sequence length="721" mass="79844">MSASESSKYERRPAYHVQVSQTRYTLLARLLLLGALLLLLRSINLAFTETRQAADELATAYKAKREAAATLESIKTQEQETKGLLENAREDRVQAEREKRKVEAEAVQQERQCRSETKQAEDRRQKKLDDAKWSVRTASFRDLNDFVRATESRAADVLAGAKENLTSYASLIAERDKLVATAVGSEKARVYQRVLGSPDEKIVHAFFERLQPGNYRDGLALSREALSKSQALSHTRSGFSAVGSDGQRVSLTETIPAGLFEVLPRDDALGDRFPRGGRWRTCALVGTSASLLRYKFGEAINAHDAIFRVGLAPTNGYEEHVGRRTTVRVVLDEHFSDEAMNRPSKETVAVRADSLDTLLKYIKAKEDRGREAFNVHLLSPEFAIFISRYMLRDPPAMFYSLAIALQKCRNITVYGLPTSDRSASHMLHLGVNMREKDVEQTASWQAFTGGNDGGASDLSVLKTFEDRSRDYTIYANSRYVMQRRYFEDQQKTAGSFKQAYGSLRDEDGVSGLLISDAATHLDGRIQIAHPCYGLETSLFGIGSCNNCSQAAPLAVGGVCIEGVEVPVARPGFCEETGGIRGKRAPANCFRPCPLIDSRGEAMEKPSEGGASGDATPSDDWSRIASYPRDMRRCPGGPSQQPCDMLYRHEELRWMPTVGTCFGVGEMDGSGKSAYDGEQMHDASGNVVSRMQNGVTRDANGRLYIPQSVRMQFQPRTVSGKR</sequence>
<gene>
    <name evidence="15" type="ORF">PPROV_000304000</name>
</gene>
<dbReference type="AlphaFoldDB" id="A0A830HAD7"/>
<comment type="similarity">
    <text evidence="2">Belongs to the glycosyltransferase 29 family.</text>
</comment>
<feature type="region of interest" description="Disordered" evidence="14">
    <location>
        <begin position="599"/>
        <end position="622"/>
    </location>
</feature>
<evidence type="ECO:0000256" key="6">
    <source>
        <dbReference type="ARBA" id="ARBA00022968"/>
    </source>
</evidence>
<accession>A0A830HAD7</accession>
<evidence type="ECO:0000256" key="2">
    <source>
        <dbReference type="ARBA" id="ARBA00006003"/>
    </source>
</evidence>
<dbReference type="Pfam" id="PF00777">
    <property type="entry name" value="Glyco_transf_29"/>
    <property type="match status" value="1"/>
</dbReference>
<keyword evidence="3 15" id="KW-0328">Glycosyltransferase</keyword>
<evidence type="ECO:0000256" key="4">
    <source>
        <dbReference type="ARBA" id="ARBA00022679"/>
    </source>
</evidence>
<keyword evidence="16" id="KW-1185">Reference proteome</keyword>
<organism evidence="15 16">
    <name type="scientific">Pycnococcus provasolii</name>
    <dbReference type="NCBI Taxonomy" id="41880"/>
    <lineage>
        <taxon>Eukaryota</taxon>
        <taxon>Viridiplantae</taxon>
        <taxon>Chlorophyta</taxon>
        <taxon>Pseudoscourfieldiophyceae</taxon>
        <taxon>Pseudoscourfieldiales</taxon>
        <taxon>Pycnococcaceae</taxon>
        <taxon>Pycnococcus</taxon>
    </lineage>
</organism>
<evidence type="ECO:0000313" key="16">
    <source>
        <dbReference type="Proteomes" id="UP000660262"/>
    </source>
</evidence>
<dbReference type="PANTHER" id="PTHR46059:SF1">
    <property type="entry name" value="BETA-GALACTOSIDE ALPHA-2,6-SIALYLTRANSFERASE"/>
    <property type="match status" value="1"/>
</dbReference>
<dbReference type="PANTHER" id="PTHR46059">
    <property type="entry name" value="BETA-GALACTOSIDE ALPHA-2,6-SIALYLTRANSFERASE"/>
    <property type="match status" value="1"/>
</dbReference>
<comment type="catalytic activity">
    <reaction evidence="12">
        <text>a beta-D-galactoside + CMP-N-acetyl-beta-neuraminate = an N-acetyl-alpha-neuraminyl-(2-&gt;6)-beta-D-galactosyl derivative + CMP + H(+)</text>
        <dbReference type="Rhea" id="RHEA:52104"/>
        <dbReference type="ChEBI" id="CHEBI:15378"/>
        <dbReference type="ChEBI" id="CHEBI:28034"/>
        <dbReference type="ChEBI" id="CHEBI:57812"/>
        <dbReference type="ChEBI" id="CHEBI:60377"/>
        <dbReference type="ChEBI" id="CHEBI:136398"/>
        <dbReference type="EC" id="2.4.3.1"/>
    </reaction>
</comment>
<keyword evidence="10" id="KW-1015">Disulfide bond</keyword>
<name>A0A830HAD7_9CHLO</name>
<dbReference type="InterPro" id="IPR038578">
    <property type="entry name" value="GT29-like_sf"/>
</dbReference>
<protein>
    <recommendedName>
        <fullName evidence="13">beta-galactoside alpha-(2,6)-sialyltransferase</fullName>
        <ecNumber evidence="13">2.4.3.1</ecNumber>
    </recommendedName>
</protein>
<evidence type="ECO:0000256" key="5">
    <source>
        <dbReference type="ARBA" id="ARBA00022692"/>
    </source>
</evidence>
<feature type="region of interest" description="Disordered" evidence="14">
    <location>
        <begin position="80"/>
        <end position="103"/>
    </location>
</feature>
<dbReference type="GO" id="GO:0032580">
    <property type="term" value="C:Golgi cisterna membrane"/>
    <property type="evidence" value="ECO:0007669"/>
    <property type="project" value="UniProtKB-SubCell"/>
</dbReference>
<keyword evidence="7" id="KW-1133">Transmembrane helix</keyword>
<evidence type="ECO:0000256" key="1">
    <source>
        <dbReference type="ARBA" id="ARBA00004447"/>
    </source>
</evidence>
<dbReference type="OrthoDB" id="10264956at2759"/>
<keyword evidence="6" id="KW-0735">Signal-anchor</keyword>